<dbReference type="EMBL" id="KK198760">
    <property type="protein sequence ID" value="KCW60154.1"/>
    <property type="molecule type" value="Genomic_DNA"/>
</dbReference>
<evidence type="ECO:0000313" key="1">
    <source>
        <dbReference type="EMBL" id="KCW60154.1"/>
    </source>
</evidence>
<accession>A0A059B2A4</accession>
<dbReference type="AlphaFoldDB" id="A0A059B2A4"/>
<protein>
    <submittedName>
        <fullName evidence="1">Uncharacterized protein</fullName>
    </submittedName>
</protein>
<gene>
    <name evidence="1" type="ORF">EUGRSUZ_H02880</name>
</gene>
<reference evidence="1" key="1">
    <citation type="submission" date="2013-07" db="EMBL/GenBank/DDBJ databases">
        <title>The genome of Eucalyptus grandis.</title>
        <authorList>
            <person name="Schmutz J."/>
            <person name="Hayes R."/>
            <person name="Myburg A."/>
            <person name="Tuskan G."/>
            <person name="Grattapaglia D."/>
            <person name="Rokhsar D.S."/>
        </authorList>
    </citation>
    <scope>NUCLEOTIDE SEQUENCE</scope>
    <source>
        <tissue evidence="1">Leaf extractions</tissue>
    </source>
</reference>
<proteinExistence type="predicted"/>
<dbReference type="Gramene" id="KCW60154">
    <property type="protein sequence ID" value="KCW60154"/>
    <property type="gene ID" value="EUGRSUZ_H02880"/>
</dbReference>
<name>A0A059B2A4_EUCGR</name>
<sequence length="128" mass="14448">MAAQISLCSFDPSFPREGQKSRLCSLVARTFLCQLHLHPLTLASPFLSSMLCPCQGLDQIRPKPSVLLFAPEGPVTHLEQSPSQGDSLLDGCNYERWFIIVKFPIDRKSSDERDQHLCQNPSLYCRKI</sequence>
<organism evidence="1">
    <name type="scientific">Eucalyptus grandis</name>
    <name type="common">Flooded gum</name>
    <dbReference type="NCBI Taxonomy" id="71139"/>
    <lineage>
        <taxon>Eukaryota</taxon>
        <taxon>Viridiplantae</taxon>
        <taxon>Streptophyta</taxon>
        <taxon>Embryophyta</taxon>
        <taxon>Tracheophyta</taxon>
        <taxon>Spermatophyta</taxon>
        <taxon>Magnoliopsida</taxon>
        <taxon>eudicotyledons</taxon>
        <taxon>Gunneridae</taxon>
        <taxon>Pentapetalae</taxon>
        <taxon>rosids</taxon>
        <taxon>malvids</taxon>
        <taxon>Myrtales</taxon>
        <taxon>Myrtaceae</taxon>
        <taxon>Myrtoideae</taxon>
        <taxon>Eucalypteae</taxon>
        <taxon>Eucalyptus</taxon>
    </lineage>
</organism>
<dbReference type="InParanoid" id="A0A059B2A4"/>